<proteinExistence type="predicted"/>
<name>A0AAU1HYZ4_9ACTN</name>
<feature type="compositionally biased region" description="Low complexity" evidence="1">
    <location>
        <begin position="15"/>
        <end position="28"/>
    </location>
</feature>
<feature type="compositionally biased region" description="Polar residues" evidence="1">
    <location>
        <begin position="1"/>
        <end position="14"/>
    </location>
</feature>
<dbReference type="EMBL" id="CP108140">
    <property type="protein sequence ID" value="WTP87889.1"/>
    <property type="molecule type" value="Genomic_DNA"/>
</dbReference>
<evidence type="ECO:0000256" key="1">
    <source>
        <dbReference type="SAM" id="MobiDB-lite"/>
    </source>
</evidence>
<feature type="region of interest" description="Disordered" evidence="1">
    <location>
        <begin position="1"/>
        <end position="51"/>
    </location>
</feature>
<accession>A0AAU1HYZ4</accession>
<organism evidence="2">
    <name type="scientific">Streptomyces sp. NBC_00180</name>
    <dbReference type="NCBI Taxonomy" id="2903632"/>
    <lineage>
        <taxon>Bacteria</taxon>
        <taxon>Bacillati</taxon>
        <taxon>Actinomycetota</taxon>
        <taxon>Actinomycetes</taxon>
        <taxon>Kitasatosporales</taxon>
        <taxon>Streptomycetaceae</taxon>
        <taxon>Streptomyces</taxon>
    </lineage>
</organism>
<reference evidence="2" key="1">
    <citation type="submission" date="2022-10" db="EMBL/GenBank/DDBJ databases">
        <title>The complete genomes of actinobacterial strains from the NBC collection.</title>
        <authorList>
            <person name="Joergensen T.S."/>
            <person name="Alvarez Arevalo M."/>
            <person name="Sterndorff E.B."/>
            <person name="Faurdal D."/>
            <person name="Vuksanovic O."/>
            <person name="Mourched A.-S."/>
            <person name="Charusanti P."/>
            <person name="Shaw S."/>
            <person name="Blin K."/>
            <person name="Weber T."/>
        </authorList>
    </citation>
    <scope>NUCLEOTIDE SEQUENCE</scope>
    <source>
        <strain evidence="2">NBC 00180</strain>
    </source>
</reference>
<gene>
    <name evidence="2" type="ORF">OG477_22155</name>
</gene>
<evidence type="ECO:0000313" key="2">
    <source>
        <dbReference type="EMBL" id="WTP87889.1"/>
    </source>
</evidence>
<protein>
    <submittedName>
        <fullName evidence="2">Uncharacterized protein</fullName>
    </submittedName>
</protein>
<sequence>MLNNTQGANAPGTFQQQQERAQAGPQRGELAEQAGIPRLLELKEPRGMVFG</sequence>
<feature type="compositionally biased region" description="Basic and acidic residues" evidence="1">
    <location>
        <begin position="40"/>
        <end position="51"/>
    </location>
</feature>
<dbReference type="AlphaFoldDB" id="A0AAU1HYZ4"/>